<comment type="subcellular location">
    <subcellularLocation>
        <location evidence="1">Membrane</location>
    </subcellularLocation>
</comment>
<organism evidence="12 13">
    <name type="scientific">Nesterenkonia sedimenti</name>
    <dbReference type="NCBI Taxonomy" id="1463632"/>
    <lineage>
        <taxon>Bacteria</taxon>
        <taxon>Bacillati</taxon>
        <taxon>Actinomycetota</taxon>
        <taxon>Actinomycetes</taxon>
        <taxon>Micrococcales</taxon>
        <taxon>Micrococcaceae</taxon>
        <taxon>Nesterenkonia</taxon>
    </lineage>
</organism>
<evidence type="ECO:0000256" key="7">
    <source>
        <dbReference type="ARBA" id="ARBA00023136"/>
    </source>
</evidence>
<dbReference type="EMBL" id="JABAHY010000003">
    <property type="protein sequence ID" value="NLS09322.1"/>
    <property type="molecule type" value="Genomic_DNA"/>
</dbReference>
<dbReference type="PANTHER" id="PTHR30627:SF24">
    <property type="entry name" value="PENICILLIN-BINDING PROTEIN 4B"/>
    <property type="match status" value="1"/>
</dbReference>
<dbReference type="GO" id="GO:0008800">
    <property type="term" value="F:beta-lactamase activity"/>
    <property type="evidence" value="ECO:0007669"/>
    <property type="project" value="UniProtKB-UniRule"/>
</dbReference>
<sequence length="646" mass="68225">MRFSSSARPVVLTAGVLTLLTALSGCGSEDEQAQIEDAAAETAEAIATGDFSGLDFASGSPEILAEAAENLHEPFEELRPEVAVADITVDDPGEDSVRPPTAEVTFEHSWALEEIGIDGEDWSYDTETSFTYEEEEDIWYIEAEPEILFPGYAGHENVSISTSEADRGRIIGDNGRAIVHNRDVVHIGLDKTQLDTEEAQAESARELAEAVGIDPQTYQETVAAYGDEAFVEAITVRTEGGHVTAADVEDIPGVHLNYDQMPLAESSDFAPNLLGRVGPVTAEHLEEDPSLNSGDTVGLSGLQAVHEERLRGTPGINITVGEQTVFSTDPEPGDDITIGLNPRMQDLAQGIVDDQDVTAGLVAIRPSDGAILAAASHNTESASVDTATQSTYAPGSTFKVVSALAMLRDGLSPESTVSCPEMVTVHGQQFRNVTGYQDQYVGNIPFNTAVAVSCNTTFAAAYDDVTSAELAQAARDLGLDNDTGIGLHAIKASVPEDADLNLHAANLFGQGTVETSTLGMAAVAASVADGRTVHPWLVQRDEEPDDSGLSAEEGEQLRELMAGTVDYGTLRDLDSIPGPPVYAKTGTAEVGSGDDAYSHTWVIGAQGDLAVAVFLEEGEWGSSTNGPLMREFLIGAQEILDDAQGS</sequence>
<evidence type="ECO:0000256" key="6">
    <source>
        <dbReference type="ARBA" id="ARBA00022801"/>
    </source>
</evidence>
<comment type="similarity">
    <text evidence="2">Belongs to the transpeptidase family.</text>
</comment>
<keyword evidence="8 9" id="KW-0046">Antibiotic resistance</keyword>
<dbReference type="InterPro" id="IPR001460">
    <property type="entry name" value="PCN-bd_Tpept"/>
</dbReference>
<keyword evidence="7" id="KW-0472">Membrane</keyword>
<comment type="caution">
    <text evidence="12">The sequence shown here is derived from an EMBL/GenBank/DDBJ whole genome shotgun (WGS) entry which is preliminary data.</text>
</comment>
<dbReference type="GO" id="GO:0008658">
    <property type="term" value="F:penicillin binding"/>
    <property type="evidence" value="ECO:0007669"/>
    <property type="project" value="InterPro"/>
</dbReference>
<evidence type="ECO:0000256" key="4">
    <source>
        <dbReference type="ARBA" id="ARBA00012865"/>
    </source>
</evidence>
<reference evidence="12 13" key="1">
    <citation type="submission" date="2020-04" db="EMBL/GenBank/DDBJ databases">
        <title>Nesterenkonia sp. nov., isolated from marine sediment.</title>
        <authorList>
            <person name="Zhang G."/>
        </authorList>
    </citation>
    <scope>NUCLEOTIDE SEQUENCE [LARGE SCALE GENOMIC DNA]</scope>
    <source>
        <strain evidence="12 13">MY13</strain>
    </source>
</reference>
<comment type="catalytic activity">
    <reaction evidence="9">
        <text>a beta-lactam + H2O = a substituted beta-amino acid</text>
        <dbReference type="Rhea" id="RHEA:20401"/>
        <dbReference type="ChEBI" id="CHEBI:15377"/>
        <dbReference type="ChEBI" id="CHEBI:35627"/>
        <dbReference type="ChEBI" id="CHEBI:140347"/>
        <dbReference type="EC" id="3.5.2.6"/>
    </reaction>
</comment>
<dbReference type="GO" id="GO:0071555">
    <property type="term" value="P:cell wall organization"/>
    <property type="evidence" value="ECO:0007669"/>
    <property type="project" value="TreeGrafter"/>
</dbReference>
<feature type="domain" description="Penicillin-binding protein transpeptidase" evidence="10">
    <location>
        <begin position="361"/>
        <end position="632"/>
    </location>
</feature>
<evidence type="ECO:0000313" key="12">
    <source>
        <dbReference type="EMBL" id="NLS09322.1"/>
    </source>
</evidence>
<dbReference type="InterPro" id="IPR002137">
    <property type="entry name" value="Beta-lactam_class-D_AS"/>
</dbReference>
<dbReference type="Pfam" id="PF00905">
    <property type="entry name" value="Transpeptidase"/>
    <property type="match status" value="1"/>
</dbReference>
<keyword evidence="6 9" id="KW-0378">Hydrolase</keyword>
<evidence type="ECO:0000259" key="11">
    <source>
        <dbReference type="Pfam" id="PF03717"/>
    </source>
</evidence>
<evidence type="ECO:0000256" key="1">
    <source>
        <dbReference type="ARBA" id="ARBA00004370"/>
    </source>
</evidence>
<dbReference type="Pfam" id="PF03717">
    <property type="entry name" value="PBP_dimer"/>
    <property type="match status" value="1"/>
</dbReference>
<dbReference type="InterPro" id="IPR050515">
    <property type="entry name" value="Beta-lactam/transpept"/>
</dbReference>
<evidence type="ECO:0000256" key="5">
    <source>
        <dbReference type="ARBA" id="ARBA00022729"/>
    </source>
</evidence>
<keyword evidence="13" id="KW-1185">Reference proteome</keyword>
<dbReference type="Proteomes" id="UP000523139">
    <property type="component" value="Unassembled WGS sequence"/>
</dbReference>
<dbReference type="PANTHER" id="PTHR30627">
    <property type="entry name" value="PEPTIDOGLYCAN D,D-TRANSPEPTIDASE"/>
    <property type="match status" value="1"/>
</dbReference>
<keyword evidence="5" id="KW-0732">Signal</keyword>
<dbReference type="InterPro" id="IPR012338">
    <property type="entry name" value="Beta-lactam/transpept-like"/>
</dbReference>
<dbReference type="GO" id="GO:0071972">
    <property type="term" value="F:peptidoglycan L,D-transpeptidase activity"/>
    <property type="evidence" value="ECO:0007669"/>
    <property type="project" value="TreeGrafter"/>
</dbReference>
<evidence type="ECO:0000313" key="13">
    <source>
        <dbReference type="Proteomes" id="UP000523139"/>
    </source>
</evidence>
<accession>A0A7X8YDM3</accession>
<dbReference type="PROSITE" id="PS51257">
    <property type="entry name" value="PROKAR_LIPOPROTEIN"/>
    <property type="match status" value="1"/>
</dbReference>
<proteinExistence type="inferred from homology"/>
<evidence type="ECO:0000256" key="2">
    <source>
        <dbReference type="ARBA" id="ARBA00007171"/>
    </source>
</evidence>
<gene>
    <name evidence="12" type="ORF">HGQ17_04735</name>
</gene>
<protein>
    <recommendedName>
        <fullName evidence="4 9">Beta-lactamase</fullName>
        <ecNumber evidence="4 9">3.5.2.6</ecNumber>
    </recommendedName>
</protein>
<dbReference type="Gene3D" id="3.90.1310.10">
    <property type="entry name" value="Penicillin-binding protein 2a (Domain 2)"/>
    <property type="match status" value="1"/>
</dbReference>
<dbReference type="PROSITE" id="PS00337">
    <property type="entry name" value="BETA_LACTAMASE_D"/>
    <property type="match status" value="1"/>
</dbReference>
<dbReference type="AlphaFoldDB" id="A0A7X8YDM3"/>
<feature type="domain" description="Penicillin-binding protein dimerisation" evidence="11">
    <location>
        <begin position="163"/>
        <end position="318"/>
    </location>
</feature>
<dbReference type="GO" id="GO:0005886">
    <property type="term" value="C:plasma membrane"/>
    <property type="evidence" value="ECO:0007669"/>
    <property type="project" value="TreeGrafter"/>
</dbReference>
<dbReference type="GO" id="GO:0017001">
    <property type="term" value="P:antibiotic catabolic process"/>
    <property type="evidence" value="ECO:0007669"/>
    <property type="project" value="InterPro"/>
</dbReference>
<dbReference type="SUPFAM" id="SSF56519">
    <property type="entry name" value="Penicillin binding protein dimerisation domain"/>
    <property type="match status" value="1"/>
</dbReference>
<evidence type="ECO:0000256" key="8">
    <source>
        <dbReference type="ARBA" id="ARBA00023251"/>
    </source>
</evidence>
<dbReference type="Gene3D" id="3.40.710.10">
    <property type="entry name" value="DD-peptidase/beta-lactamase superfamily"/>
    <property type="match status" value="1"/>
</dbReference>
<evidence type="ECO:0000256" key="9">
    <source>
        <dbReference type="RuleBase" id="RU361140"/>
    </source>
</evidence>
<dbReference type="InterPro" id="IPR005311">
    <property type="entry name" value="PBP_dimer"/>
</dbReference>
<dbReference type="InterPro" id="IPR036138">
    <property type="entry name" value="PBP_dimer_sf"/>
</dbReference>
<evidence type="ECO:0000256" key="3">
    <source>
        <dbReference type="ARBA" id="ARBA00007898"/>
    </source>
</evidence>
<dbReference type="EC" id="3.5.2.6" evidence="4 9"/>
<comment type="similarity">
    <text evidence="3 9">Belongs to the class-D beta-lactamase family.</text>
</comment>
<dbReference type="SUPFAM" id="SSF56601">
    <property type="entry name" value="beta-lactamase/transpeptidase-like"/>
    <property type="match status" value="1"/>
</dbReference>
<evidence type="ECO:0000259" key="10">
    <source>
        <dbReference type="Pfam" id="PF00905"/>
    </source>
</evidence>
<dbReference type="GO" id="GO:0046677">
    <property type="term" value="P:response to antibiotic"/>
    <property type="evidence" value="ECO:0007669"/>
    <property type="project" value="UniProtKB-UniRule"/>
</dbReference>
<name>A0A7X8YDM3_9MICC</name>